<proteinExistence type="inferred from homology"/>
<feature type="domain" description="Luciferase-like" evidence="6">
    <location>
        <begin position="27"/>
        <end position="370"/>
    </location>
</feature>
<reference evidence="7 8" key="2">
    <citation type="journal article" date="2022" name="Arch. Microbiol.">
        <title>Rhodococcus pseudokoreensis sp. nov. isolated from the rhizosphere of young M26 apple rootstocks.</title>
        <authorList>
            <person name="Kampfer P."/>
            <person name="Glaeser S.P."/>
            <person name="Blom J."/>
            <person name="Wolf J."/>
            <person name="Benning S."/>
            <person name="Schloter M."/>
            <person name="Neumann-Schaal M."/>
        </authorList>
    </citation>
    <scope>NUCLEOTIDE SEQUENCE [LARGE SCALE GENOMIC DNA]</scope>
    <source>
        <strain evidence="7 8">R79</strain>
    </source>
</reference>
<evidence type="ECO:0000256" key="4">
    <source>
        <dbReference type="ARBA" id="ARBA00023033"/>
    </source>
</evidence>
<dbReference type="EMBL" id="CP070619">
    <property type="protein sequence ID" value="QSE93828.1"/>
    <property type="molecule type" value="Genomic_DNA"/>
</dbReference>
<accession>A0A974WBT8</accession>
<keyword evidence="3" id="KW-0560">Oxidoreductase</keyword>
<dbReference type="Gene3D" id="3.20.20.30">
    <property type="entry name" value="Luciferase-like domain"/>
    <property type="match status" value="1"/>
</dbReference>
<dbReference type="CDD" id="cd01095">
    <property type="entry name" value="Nitrilotriacetate_monoxgenase"/>
    <property type="match status" value="1"/>
</dbReference>
<dbReference type="RefSeq" id="WP_206010308.1">
    <property type="nucleotide sequence ID" value="NZ_CP070619.1"/>
</dbReference>
<evidence type="ECO:0000313" key="8">
    <source>
        <dbReference type="Proteomes" id="UP000662986"/>
    </source>
</evidence>
<reference evidence="7 8" key="1">
    <citation type="journal article" date="2021" name="Microbiol. Resour. Announc.">
        <title>Complete Genome Sequences of Two Rhodococcus sp. Strains with Large and Linear Chromosomes, Isolated from Apple Rhizosphere.</title>
        <authorList>
            <person name="Benning S."/>
            <person name="Brugnone N."/>
            <person name="Siani R."/>
            <person name="Kublik S."/>
            <person name="Schloter M."/>
            <person name="Rad V."/>
        </authorList>
    </citation>
    <scope>NUCLEOTIDE SEQUENCE [LARGE SCALE GENOMIC DNA]</scope>
    <source>
        <strain evidence="7 8">R79</strain>
    </source>
</reference>
<keyword evidence="8" id="KW-1185">Reference proteome</keyword>
<keyword evidence="2" id="KW-0288">FMN</keyword>
<organism evidence="7 8">
    <name type="scientific">Rhodococcus pseudokoreensis</name>
    <dbReference type="NCBI Taxonomy" id="2811421"/>
    <lineage>
        <taxon>Bacteria</taxon>
        <taxon>Bacillati</taxon>
        <taxon>Actinomycetota</taxon>
        <taxon>Actinomycetes</taxon>
        <taxon>Mycobacteriales</taxon>
        <taxon>Nocardiaceae</taxon>
        <taxon>Rhodococcus</taxon>
    </lineage>
</organism>
<protein>
    <submittedName>
        <fullName evidence="7">LLM class flavin-dependent oxidoreductase</fullName>
    </submittedName>
</protein>
<evidence type="ECO:0000256" key="3">
    <source>
        <dbReference type="ARBA" id="ARBA00023002"/>
    </source>
</evidence>
<comment type="similarity">
    <text evidence="5">Belongs to the NtaA/SnaA/DszA monooxygenase family.</text>
</comment>
<dbReference type="InterPro" id="IPR016215">
    <property type="entry name" value="NTA_MOA"/>
</dbReference>
<dbReference type="InterPro" id="IPR011251">
    <property type="entry name" value="Luciferase-like_dom"/>
</dbReference>
<evidence type="ECO:0000256" key="1">
    <source>
        <dbReference type="ARBA" id="ARBA00022630"/>
    </source>
</evidence>
<dbReference type="InterPro" id="IPR036661">
    <property type="entry name" value="Luciferase-like_sf"/>
</dbReference>
<evidence type="ECO:0000259" key="6">
    <source>
        <dbReference type="Pfam" id="PF00296"/>
    </source>
</evidence>
<dbReference type="PANTHER" id="PTHR30011:SF16">
    <property type="entry name" value="C2H2 FINGER DOMAIN TRANSCRIPTION FACTOR (EUROFUNG)-RELATED"/>
    <property type="match status" value="1"/>
</dbReference>
<dbReference type="PIRSF" id="PIRSF000337">
    <property type="entry name" value="NTA_MOA"/>
    <property type="match status" value="1"/>
</dbReference>
<dbReference type="Pfam" id="PF00296">
    <property type="entry name" value="Bac_luciferase"/>
    <property type="match status" value="1"/>
</dbReference>
<dbReference type="SUPFAM" id="SSF51679">
    <property type="entry name" value="Bacterial luciferase-like"/>
    <property type="match status" value="1"/>
</dbReference>
<gene>
    <name evidence="7" type="ORF">JWS13_37135</name>
</gene>
<dbReference type="Proteomes" id="UP000662986">
    <property type="component" value="Chromosome"/>
</dbReference>
<keyword evidence="4" id="KW-0503">Monooxygenase</keyword>
<evidence type="ECO:0000256" key="5">
    <source>
        <dbReference type="ARBA" id="ARBA00033748"/>
    </source>
</evidence>
<name>A0A974WBT8_9NOCA</name>
<evidence type="ECO:0000256" key="2">
    <source>
        <dbReference type="ARBA" id="ARBA00022643"/>
    </source>
</evidence>
<sequence length="427" mass="46163">MPAQREVILNVNVLDVGFHPSAWRAPDLHPTSFIDPDYYTEVAKIAERGTLDALFLADGPALREDPAVKPTRALEPTTVLGVVASATEHLGLIGTASTTFNDPFDLADRFLSLDVVSGGRVAWNVVTTFHAGTAHNFGLSRIPDRESRYRRATEFVDVVTALWESAATGDPVHHDGEYFHVHGVLPVPPSPQGHPLLVQAGGSPQGRALAGRSADAVFSAELTLDAGRQHYREVKDVARAAGRDPRSVKILPGLVTVVGSTEAEAVARYEDWESKAAGGFSAERLGGMLGVDLSSLDPDRPIPEDLLLAPVDPSFSGSLGFREAVVRLALESRYSVSELLRRAGGFGHRLVVGSPEQIADTIEEWFVAGAADGFNLMPDGFPSGLTDFVDHVVPLLREKGIFRHEYAESTLRGRFAPREWLVSPETR</sequence>
<dbReference type="PANTHER" id="PTHR30011">
    <property type="entry name" value="ALKANESULFONATE MONOOXYGENASE-RELATED"/>
    <property type="match status" value="1"/>
</dbReference>
<dbReference type="InterPro" id="IPR051260">
    <property type="entry name" value="Diverse_substr_monoxygenases"/>
</dbReference>
<keyword evidence="1" id="KW-0285">Flavoprotein</keyword>
<evidence type="ECO:0000313" key="7">
    <source>
        <dbReference type="EMBL" id="QSE93828.1"/>
    </source>
</evidence>